<accession>A0A0A8Z7M2</accession>
<protein>
    <submittedName>
        <fullName evidence="1">Uncharacterized protein</fullName>
    </submittedName>
</protein>
<proteinExistence type="predicted"/>
<reference evidence="1" key="2">
    <citation type="journal article" date="2015" name="Data Brief">
        <title>Shoot transcriptome of the giant reed, Arundo donax.</title>
        <authorList>
            <person name="Barrero R.A."/>
            <person name="Guerrero F.D."/>
            <person name="Moolhuijzen P."/>
            <person name="Goolsby J.A."/>
            <person name="Tidwell J."/>
            <person name="Bellgard S.E."/>
            <person name="Bellgard M.I."/>
        </authorList>
    </citation>
    <scope>NUCLEOTIDE SEQUENCE</scope>
    <source>
        <tissue evidence="1">Shoot tissue taken approximately 20 cm above the soil surface</tissue>
    </source>
</reference>
<name>A0A0A8Z7M2_ARUDO</name>
<evidence type="ECO:0000313" key="1">
    <source>
        <dbReference type="EMBL" id="JAD30867.1"/>
    </source>
</evidence>
<dbReference type="AlphaFoldDB" id="A0A0A8Z7M2"/>
<sequence length="34" mass="3854">MHGNSVYRILTSLWMIKSKNGQKNHGTLILQGLN</sequence>
<dbReference type="EMBL" id="GBRH01267028">
    <property type="protein sequence ID" value="JAD30867.1"/>
    <property type="molecule type" value="Transcribed_RNA"/>
</dbReference>
<organism evidence="1">
    <name type="scientific">Arundo donax</name>
    <name type="common">Giant reed</name>
    <name type="synonym">Donax arundinaceus</name>
    <dbReference type="NCBI Taxonomy" id="35708"/>
    <lineage>
        <taxon>Eukaryota</taxon>
        <taxon>Viridiplantae</taxon>
        <taxon>Streptophyta</taxon>
        <taxon>Embryophyta</taxon>
        <taxon>Tracheophyta</taxon>
        <taxon>Spermatophyta</taxon>
        <taxon>Magnoliopsida</taxon>
        <taxon>Liliopsida</taxon>
        <taxon>Poales</taxon>
        <taxon>Poaceae</taxon>
        <taxon>PACMAD clade</taxon>
        <taxon>Arundinoideae</taxon>
        <taxon>Arundineae</taxon>
        <taxon>Arundo</taxon>
    </lineage>
</organism>
<reference evidence="1" key="1">
    <citation type="submission" date="2014-09" db="EMBL/GenBank/DDBJ databases">
        <authorList>
            <person name="Magalhaes I.L.F."/>
            <person name="Oliveira U."/>
            <person name="Santos F.R."/>
            <person name="Vidigal T.H.D.A."/>
            <person name="Brescovit A.D."/>
            <person name="Santos A.J."/>
        </authorList>
    </citation>
    <scope>NUCLEOTIDE SEQUENCE</scope>
    <source>
        <tissue evidence="1">Shoot tissue taken approximately 20 cm above the soil surface</tissue>
    </source>
</reference>